<feature type="domain" description="FAD-binding" evidence="8">
    <location>
        <begin position="4"/>
        <end position="343"/>
    </location>
</feature>
<dbReference type="InterPro" id="IPR051205">
    <property type="entry name" value="UbiH/COQ6_monooxygenase"/>
</dbReference>
<dbReference type="PANTHER" id="PTHR43876">
    <property type="entry name" value="UBIQUINONE BIOSYNTHESIS MONOOXYGENASE COQ6, MITOCHONDRIAL"/>
    <property type="match status" value="1"/>
</dbReference>
<gene>
    <name evidence="9" type="primary">ubiH</name>
    <name evidence="9" type="ORF">BVG79_00776</name>
</gene>
<dbReference type="GO" id="GO:0006744">
    <property type="term" value="P:ubiquinone biosynthetic process"/>
    <property type="evidence" value="ECO:0007669"/>
    <property type="project" value="UniProtKB-UniPathway"/>
</dbReference>
<protein>
    <submittedName>
        <fullName evidence="9">2-octaprenyl-6-methoxyphenyl hydroxylase</fullName>
        <ecNumber evidence="9">1.14.13.-</ecNumber>
    </submittedName>
</protein>
<comment type="cofactor">
    <cofactor evidence="1">
        <name>FAD</name>
        <dbReference type="ChEBI" id="CHEBI:57692"/>
    </cofactor>
</comment>
<accession>A0A1W6NY07</accession>
<reference evidence="9 10" key="1">
    <citation type="submission" date="2017-02" db="EMBL/GenBank/DDBJ databases">
        <title>Ketogulonicigenium robustum SPU B003 Genome sequencing and assembly.</title>
        <authorList>
            <person name="Li Y."/>
            <person name="Liu L."/>
            <person name="Wang C."/>
            <person name="Zhang M."/>
            <person name="Zhang T."/>
            <person name="Zhang Y."/>
        </authorList>
    </citation>
    <scope>NUCLEOTIDE SEQUENCE [LARGE SCALE GENOMIC DNA]</scope>
    <source>
        <strain evidence="9 10">SPU_B003</strain>
    </source>
</reference>
<dbReference type="RefSeq" id="WP_085785728.1">
    <property type="nucleotide sequence ID" value="NZ_CP019937.1"/>
</dbReference>
<evidence type="ECO:0000313" key="9">
    <source>
        <dbReference type="EMBL" id="ARO14128.1"/>
    </source>
</evidence>
<dbReference type="GO" id="GO:0016705">
    <property type="term" value="F:oxidoreductase activity, acting on paired donors, with incorporation or reduction of molecular oxygen"/>
    <property type="evidence" value="ECO:0007669"/>
    <property type="project" value="InterPro"/>
</dbReference>
<keyword evidence="6 9" id="KW-0560">Oxidoreductase</keyword>
<evidence type="ECO:0000256" key="5">
    <source>
        <dbReference type="ARBA" id="ARBA00022827"/>
    </source>
</evidence>
<name>A0A1W6NY07_9RHOB</name>
<dbReference type="GO" id="GO:0004497">
    <property type="term" value="F:monooxygenase activity"/>
    <property type="evidence" value="ECO:0007669"/>
    <property type="project" value="UniProtKB-KW"/>
</dbReference>
<comment type="similarity">
    <text evidence="3">Belongs to the UbiH/COQ6 family.</text>
</comment>
<dbReference type="InterPro" id="IPR036188">
    <property type="entry name" value="FAD/NAD-bd_sf"/>
</dbReference>
<dbReference type="GO" id="GO:0071949">
    <property type="term" value="F:FAD binding"/>
    <property type="evidence" value="ECO:0007669"/>
    <property type="project" value="InterPro"/>
</dbReference>
<organism evidence="9 10">
    <name type="scientific">Ketogulonicigenium robustum</name>
    <dbReference type="NCBI Taxonomy" id="92947"/>
    <lineage>
        <taxon>Bacteria</taxon>
        <taxon>Pseudomonadati</taxon>
        <taxon>Pseudomonadota</taxon>
        <taxon>Alphaproteobacteria</taxon>
        <taxon>Rhodobacterales</taxon>
        <taxon>Roseobacteraceae</taxon>
        <taxon>Ketogulonicigenium</taxon>
    </lineage>
</organism>
<dbReference type="InterPro" id="IPR010971">
    <property type="entry name" value="UbiH/COQ6"/>
</dbReference>
<comment type="pathway">
    <text evidence="2">Cofactor biosynthesis; ubiquinone biosynthesis.</text>
</comment>
<dbReference type="KEGG" id="kro:BVG79_00776"/>
<proteinExistence type="inferred from homology"/>
<keyword evidence="7" id="KW-0503">Monooxygenase</keyword>
<dbReference type="PANTHER" id="PTHR43876:SF7">
    <property type="entry name" value="UBIQUINONE BIOSYNTHESIS MONOOXYGENASE COQ6, MITOCHONDRIAL"/>
    <property type="match status" value="1"/>
</dbReference>
<evidence type="ECO:0000256" key="6">
    <source>
        <dbReference type="ARBA" id="ARBA00023002"/>
    </source>
</evidence>
<dbReference type="SUPFAM" id="SSF51905">
    <property type="entry name" value="FAD/NAD(P)-binding domain"/>
    <property type="match status" value="1"/>
</dbReference>
<keyword evidence="10" id="KW-1185">Reference proteome</keyword>
<dbReference type="UniPathway" id="UPA00232"/>
<keyword evidence="4" id="KW-0285">Flavoprotein</keyword>
<dbReference type="Gene3D" id="3.50.50.60">
    <property type="entry name" value="FAD/NAD(P)-binding domain"/>
    <property type="match status" value="2"/>
</dbReference>
<dbReference type="STRING" id="92947.BVG79_00776"/>
<keyword evidence="5" id="KW-0274">FAD</keyword>
<dbReference type="NCBIfam" id="TIGR01988">
    <property type="entry name" value="Ubi-OHases"/>
    <property type="match status" value="1"/>
</dbReference>
<evidence type="ECO:0000256" key="7">
    <source>
        <dbReference type="ARBA" id="ARBA00023033"/>
    </source>
</evidence>
<dbReference type="Pfam" id="PF01494">
    <property type="entry name" value="FAD_binding_3"/>
    <property type="match status" value="1"/>
</dbReference>
<evidence type="ECO:0000313" key="10">
    <source>
        <dbReference type="Proteomes" id="UP000242447"/>
    </source>
</evidence>
<evidence type="ECO:0000256" key="4">
    <source>
        <dbReference type="ARBA" id="ARBA00022630"/>
    </source>
</evidence>
<evidence type="ECO:0000256" key="1">
    <source>
        <dbReference type="ARBA" id="ARBA00001974"/>
    </source>
</evidence>
<evidence type="ECO:0000256" key="2">
    <source>
        <dbReference type="ARBA" id="ARBA00004749"/>
    </source>
</evidence>
<dbReference type="EC" id="1.14.13.-" evidence="9"/>
<sequence length="393" mass="41151">MEQVDIVIAGAGVAGLTAAAAFGTAGFSVLLADPGPAPTSNVNAPRDMRTTAFLQPAQALLDRAGVWPLIASDAAPLRVMRIVDAARTPSVSADFVSDEISDRPFGWNFPNTLLRDKLLARIAALPHVTVLFGTSYRSHLAQDAQVQVTLSDRSVRARLLIGADGRQSAVRQAAGIGLHRSSFAQKAVVFAVTHSIPHDNVSIEVHRSGGPFTLVPLPDLDGQPCSSVVWMDRGPQAEALMALDDAAFIAAAQDRSADVLGTLNLASRRQLWPIIAQRATALTADRVALMAEAAHVLPPIGAQGLNMSLADLAVLLDLAVAAPAGLGGARMLQTYARRRAPEVALRMAGVAALNHASIAGLHGIGALRAQGLRAIHGPRVIRHGLMRLGLGAR</sequence>
<dbReference type="OrthoDB" id="9796623at2"/>
<dbReference type="Proteomes" id="UP000242447">
    <property type="component" value="Chromosome"/>
</dbReference>
<dbReference type="PRINTS" id="PR00420">
    <property type="entry name" value="RNGMNOXGNASE"/>
</dbReference>
<dbReference type="AlphaFoldDB" id="A0A1W6NY07"/>
<dbReference type="EMBL" id="CP019937">
    <property type="protein sequence ID" value="ARO14128.1"/>
    <property type="molecule type" value="Genomic_DNA"/>
</dbReference>
<dbReference type="InterPro" id="IPR002938">
    <property type="entry name" value="FAD-bd"/>
</dbReference>
<evidence type="ECO:0000256" key="3">
    <source>
        <dbReference type="ARBA" id="ARBA00005349"/>
    </source>
</evidence>
<evidence type="ECO:0000259" key="8">
    <source>
        <dbReference type="Pfam" id="PF01494"/>
    </source>
</evidence>